<reference evidence="10 13" key="1">
    <citation type="submission" date="2011-08" db="EMBL/GenBank/DDBJ databases">
        <title>The Genome Sequence of Eubacteriaceae bacterium ACC19a.</title>
        <authorList>
            <consortium name="The Broad Institute Genome Sequencing Platform"/>
            <person name="Earl A."/>
            <person name="Ward D."/>
            <person name="Feldgarden M."/>
            <person name="Gevers D."/>
            <person name="Sizova M."/>
            <person name="Hazen A."/>
            <person name="Epstein S."/>
            <person name="Young S.K."/>
            <person name="Zeng Q."/>
            <person name="Gargeya S."/>
            <person name="Fitzgerald M."/>
            <person name="Haas B."/>
            <person name="Abouelleil A."/>
            <person name="Alvarado L."/>
            <person name="Arachchi H.M."/>
            <person name="Berlin A."/>
            <person name="Brown A."/>
            <person name="Chapman S.B."/>
            <person name="Chen Z."/>
            <person name="Dunbar C."/>
            <person name="Freedman E."/>
            <person name="Gearin G."/>
            <person name="Gellesch M."/>
            <person name="Goldberg J."/>
            <person name="Griggs A."/>
            <person name="Gujja S."/>
            <person name="Heiman D."/>
            <person name="Howarth C."/>
            <person name="Larson L."/>
            <person name="Lui A."/>
            <person name="MacDonald P.J.P."/>
            <person name="Montmayeur A."/>
            <person name="Murphy C."/>
            <person name="Neiman D."/>
            <person name="Pearson M."/>
            <person name="Priest M."/>
            <person name="Roberts A."/>
            <person name="Saif S."/>
            <person name="Shea T."/>
            <person name="Shenoy N."/>
            <person name="Sisk P."/>
            <person name="Stolte C."/>
            <person name="Sykes S."/>
            <person name="Wortman J."/>
            <person name="Nusbaum C."/>
            <person name="Birren B."/>
        </authorList>
    </citation>
    <scope>NUCLEOTIDE SEQUENCE [LARGE SCALE GENOMIC DNA]</scope>
    <source>
        <strain evidence="10 13">ACC19a</strain>
    </source>
</reference>
<evidence type="ECO:0000256" key="4">
    <source>
        <dbReference type="ARBA" id="ARBA00022842"/>
    </source>
</evidence>
<comment type="function">
    <text evidence="6">GTPase that associates with the 50S ribosomal subunit and may have a role during protein synthesis or ribosome biogenesis.</text>
</comment>
<dbReference type="RefSeq" id="WP_009525708.1">
    <property type="nucleotide sequence ID" value="NZ_JBQMYE010000224.1"/>
</dbReference>
<sequence length="429" mass="48981">MSDTKNIENVILVGLNITTDIKKQTDIDIYDSMKELEELAQAAGTKILGTTVQNKETYDAAYYIGKGKAEELAELAENMEADTIIFNEELSGVQIKNLEEITKTKVIDRTTLILDIFASRALSKEGKLQVELAQQKYRSARLIGLGSQLSRLGGGIGTRGPGEKKLEIDKRHIKQRIIDIQKELKEISKNRQTQRSSRAKSNLPLVALVGYTNSGKSTILNEIIKTHKDYDKEKEVYVQDMLFATLDVQLRKATLPSNSDYLITDTVGFVSQIPHDLIEAFKATLEEVKYADLLLHVVDLSNDKYKLQMDTTNKVLSEIGVDNKKVLYVFNKADKVNYEANISVNEPFIMISATKRYNIEKFYEMIEHMLSKSKKKVELLIPYSNSDIINKLHDKYNFEEIYEENGTRLKVSLEEEEYGRYKNFITQEF</sequence>
<keyword evidence="1 6" id="KW-0963">Cytoplasm</keyword>
<evidence type="ECO:0000256" key="6">
    <source>
        <dbReference type="HAMAP-Rule" id="MF_00900"/>
    </source>
</evidence>
<evidence type="ECO:0000256" key="7">
    <source>
        <dbReference type="PIRSR" id="PIRSR006809-1"/>
    </source>
</evidence>
<evidence type="ECO:0000256" key="1">
    <source>
        <dbReference type="ARBA" id="ARBA00022490"/>
    </source>
</evidence>
<dbReference type="Proteomes" id="UP000006437">
    <property type="component" value="Unassembled WGS sequence"/>
</dbReference>
<dbReference type="FunFam" id="3.40.50.11060:FF:000001">
    <property type="entry name" value="GTPase HflX"/>
    <property type="match status" value="1"/>
</dbReference>
<dbReference type="Pfam" id="PF16360">
    <property type="entry name" value="GTP-bdg_M"/>
    <property type="match status" value="1"/>
</dbReference>
<evidence type="ECO:0000259" key="9">
    <source>
        <dbReference type="PROSITE" id="PS51705"/>
    </source>
</evidence>
<accession>G9XAM8</accession>
<dbReference type="InterPro" id="IPR025121">
    <property type="entry name" value="GTPase_HflX_N"/>
</dbReference>
<dbReference type="PIRSF" id="PIRSF006809">
    <property type="entry name" value="GTP-binding_hflX_prd"/>
    <property type="match status" value="1"/>
</dbReference>
<dbReference type="InterPro" id="IPR030394">
    <property type="entry name" value="G_HFLX_dom"/>
</dbReference>
<dbReference type="NCBIfam" id="TIGR03156">
    <property type="entry name" value="GTP_HflX"/>
    <property type="match status" value="1"/>
</dbReference>
<dbReference type="Gene3D" id="3.40.50.11060">
    <property type="entry name" value="GTPase HflX, N-terminal domain"/>
    <property type="match status" value="1"/>
</dbReference>
<protein>
    <recommendedName>
        <fullName evidence="6">GTPase HflX</fullName>
    </recommendedName>
    <alternativeName>
        <fullName evidence="6">GTP-binding protein HflX</fullName>
    </alternativeName>
</protein>
<dbReference type="GO" id="GO:0005525">
    <property type="term" value="F:GTP binding"/>
    <property type="evidence" value="ECO:0007669"/>
    <property type="project" value="UniProtKB-UniRule"/>
</dbReference>
<feature type="binding site" evidence="8">
    <location>
        <position position="245"/>
    </location>
    <ligand>
        <name>Mg(2+)</name>
        <dbReference type="ChEBI" id="CHEBI:18420"/>
    </ligand>
</feature>
<dbReference type="InterPro" id="IPR006073">
    <property type="entry name" value="GTP-bd"/>
</dbReference>
<dbReference type="InterPro" id="IPR032305">
    <property type="entry name" value="GTP-bd_M"/>
</dbReference>
<dbReference type="SUPFAM" id="SSF52540">
    <property type="entry name" value="P-loop containing nucleoside triphosphate hydrolases"/>
    <property type="match status" value="1"/>
</dbReference>
<dbReference type="PATRIC" id="fig|796937.3.peg.676"/>
<dbReference type="InterPro" id="IPR042108">
    <property type="entry name" value="GTPase_HflX_N_sf"/>
</dbReference>
<dbReference type="EMBL" id="AFZG01000012">
    <property type="protein sequence ID" value="EHL20048.1"/>
    <property type="molecule type" value="Genomic_DNA"/>
</dbReference>
<evidence type="ECO:0000313" key="13">
    <source>
        <dbReference type="Proteomes" id="UP000006437"/>
    </source>
</evidence>
<keyword evidence="3 6" id="KW-0547">Nucleotide-binding</keyword>
<feature type="binding site" evidence="8">
    <location>
        <position position="217"/>
    </location>
    <ligand>
        <name>Mg(2+)</name>
        <dbReference type="ChEBI" id="CHEBI:18420"/>
    </ligand>
</feature>
<dbReference type="AlphaFoldDB" id="G9XAM8"/>
<feature type="domain" description="Hflx-type G" evidence="9">
    <location>
        <begin position="204"/>
        <end position="374"/>
    </location>
</feature>
<comment type="caution">
    <text evidence="11">The sequence shown here is derived from an EMBL/GenBank/DDBJ whole genome shotgun (WGS) entry which is preliminary data.</text>
</comment>
<dbReference type="Gene3D" id="3.40.50.300">
    <property type="entry name" value="P-loop containing nucleotide triphosphate hydrolases"/>
    <property type="match status" value="1"/>
</dbReference>
<dbReference type="GO" id="GO:0003924">
    <property type="term" value="F:GTPase activity"/>
    <property type="evidence" value="ECO:0007669"/>
    <property type="project" value="UniProtKB-UniRule"/>
</dbReference>
<dbReference type="PANTHER" id="PTHR10229:SF0">
    <property type="entry name" value="GTP-BINDING PROTEIN 6-RELATED"/>
    <property type="match status" value="1"/>
</dbReference>
<comment type="subunit">
    <text evidence="6">Monomer. Associates with the 50S ribosomal subunit.</text>
</comment>
<dbReference type="HOGENOM" id="CLU_019597_2_2_9"/>
<organism evidence="11 12">
    <name type="scientific">Peptoanaerobacter stomatis</name>
    <dbReference type="NCBI Taxonomy" id="796937"/>
    <lineage>
        <taxon>Bacteria</taxon>
        <taxon>Bacillati</taxon>
        <taxon>Bacillota</taxon>
        <taxon>Clostridia</taxon>
        <taxon>Peptostreptococcales</taxon>
        <taxon>Filifactoraceae</taxon>
        <taxon>Peptoanaerobacter</taxon>
    </lineage>
</organism>
<dbReference type="GO" id="GO:0005737">
    <property type="term" value="C:cytoplasm"/>
    <property type="evidence" value="ECO:0007669"/>
    <property type="project" value="UniProtKB-SubCell"/>
</dbReference>
<evidence type="ECO:0000256" key="8">
    <source>
        <dbReference type="PIRSR" id="PIRSR006809-2"/>
    </source>
</evidence>
<keyword evidence="4 8" id="KW-0460">Magnesium</keyword>
<dbReference type="GO" id="GO:0046872">
    <property type="term" value="F:metal ion binding"/>
    <property type="evidence" value="ECO:0007669"/>
    <property type="project" value="UniProtKB-KW"/>
</dbReference>
<comment type="subcellular location">
    <subcellularLocation>
        <location evidence="6">Cytoplasm</location>
    </subcellularLocation>
    <text evidence="6">May associate with membranes.</text>
</comment>
<keyword evidence="5 6" id="KW-0342">GTP-binding</keyword>
<evidence type="ECO:0000313" key="10">
    <source>
        <dbReference type="EMBL" id="EHL16053.1"/>
    </source>
</evidence>
<dbReference type="Pfam" id="PF13167">
    <property type="entry name" value="GTP-bdg_N"/>
    <property type="match status" value="1"/>
</dbReference>
<comment type="cofactor">
    <cofactor evidence="8">
        <name>Mg(2+)</name>
        <dbReference type="ChEBI" id="CHEBI:18420"/>
    </cofactor>
</comment>
<accession>G9WZ77</accession>
<dbReference type="PROSITE" id="PS51705">
    <property type="entry name" value="G_HFLX"/>
    <property type="match status" value="1"/>
</dbReference>
<dbReference type="Pfam" id="PF01926">
    <property type="entry name" value="MMR_HSR1"/>
    <property type="match status" value="1"/>
</dbReference>
<dbReference type="PRINTS" id="PR00326">
    <property type="entry name" value="GTP1OBG"/>
</dbReference>
<dbReference type="Proteomes" id="UP000003379">
    <property type="component" value="Unassembled WGS sequence"/>
</dbReference>
<feature type="binding site" evidence="7">
    <location>
        <begin position="210"/>
        <end position="217"/>
    </location>
    <ligand>
        <name>GTP</name>
        <dbReference type="ChEBI" id="CHEBI:37565"/>
    </ligand>
</feature>
<gene>
    <name evidence="6" type="primary">hflX</name>
    <name evidence="11" type="ORF">HMPREF9628_01045</name>
    <name evidence="10" type="ORF">HMPREF9629_01478</name>
</gene>
<dbReference type="InterPro" id="IPR027417">
    <property type="entry name" value="P-loop_NTPase"/>
</dbReference>
<name>G9XAM8_9FIRM</name>
<feature type="binding site" evidence="7">
    <location>
        <begin position="352"/>
        <end position="354"/>
    </location>
    <ligand>
        <name>GTP</name>
        <dbReference type="ChEBI" id="CHEBI:37565"/>
    </ligand>
</feature>
<dbReference type="HAMAP" id="MF_00900">
    <property type="entry name" value="GTPase_HflX"/>
    <property type="match status" value="1"/>
</dbReference>
<dbReference type="InterPro" id="IPR016496">
    <property type="entry name" value="GTPase_HflX"/>
</dbReference>
<keyword evidence="2 8" id="KW-0479">Metal-binding</keyword>
<dbReference type="PANTHER" id="PTHR10229">
    <property type="entry name" value="GTP-BINDING PROTEIN HFLX"/>
    <property type="match status" value="1"/>
</dbReference>
<feature type="binding site" evidence="7">
    <location>
        <begin position="243"/>
        <end position="247"/>
    </location>
    <ligand>
        <name>GTP</name>
        <dbReference type="ChEBI" id="CHEBI:37565"/>
    </ligand>
</feature>
<evidence type="ECO:0000256" key="2">
    <source>
        <dbReference type="ARBA" id="ARBA00022723"/>
    </source>
</evidence>
<evidence type="ECO:0000313" key="12">
    <source>
        <dbReference type="Proteomes" id="UP000003379"/>
    </source>
</evidence>
<dbReference type="GO" id="GO:0043022">
    <property type="term" value="F:ribosome binding"/>
    <property type="evidence" value="ECO:0007669"/>
    <property type="project" value="TreeGrafter"/>
</dbReference>
<dbReference type="CDD" id="cd01878">
    <property type="entry name" value="HflX"/>
    <property type="match status" value="1"/>
</dbReference>
<proteinExistence type="inferred from homology"/>
<evidence type="ECO:0000256" key="3">
    <source>
        <dbReference type="ARBA" id="ARBA00022741"/>
    </source>
</evidence>
<comment type="similarity">
    <text evidence="6">Belongs to the TRAFAC class OBG-HflX-like GTPase superfamily. HflX GTPase family.</text>
</comment>
<dbReference type="STRING" id="796937.HMPREF9630_00503"/>
<evidence type="ECO:0000256" key="5">
    <source>
        <dbReference type="ARBA" id="ARBA00023134"/>
    </source>
</evidence>
<feature type="binding site" evidence="7">
    <location>
        <begin position="265"/>
        <end position="268"/>
    </location>
    <ligand>
        <name>GTP</name>
        <dbReference type="ChEBI" id="CHEBI:37565"/>
    </ligand>
</feature>
<feature type="binding site" evidence="7">
    <location>
        <begin position="331"/>
        <end position="334"/>
    </location>
    <ligand>
        <name>GTP</name>
        <dbReference type="ChEBI" id="CHEBI:37565"/>
    </ligand>
</feature>
<reference evidence="11 12" key="2">
    <citation type="submission" date="2011-08" db="EMBL/GenBank/DDBJ databases">
        <title>The Genome Sequence of Eubacteriaceae bacterium CM5.</title>
        <authorList>
            <consortium name="The Broad Institute Genome Sequencing Platform"/>
            <person name="Earl A."/>
            <person name="Ward D."/>
            <person name="Feldgarden M."/>
            <person name="Gevers D."/>
            <person name="Sizova M."/>
            <person name="Hazen A."/>
            <person name="Epstein S."/>
            <person name="Young S.K."/>
            <person name="Zeng Q."/>
            <person name="Gargeya S."/>
            <person name="Fitzgerald M."/>
            <person name="Haas B."/>
            <person name="Abouelleil A."/>
            <person name="Alvarado L."/>
            <person name="Arachchi H.M."/>
            <person name="Berlin A."/>
            <person name="Brown A."/>
            <person name="Chapman S.B."/>
            <person name="Chen Z."/>
            <person name="Dunbar C."/>
            <person name="Freedman E."/>
            <person name="Gearin G."/>
            <person name="Gellesch M."/>
            <person name="Goldberg J."/>
            <person name="Griggs A."/>
            <person name="Gujja S."/>
            <person name="Heiman D."/>
            <person name="Howarth C."/>
            <person name="Larson L."/>
            <person name="Lui A."/>
            <person name="MacDonald P.J.P."/>
            <person name="Montmayeur A."/>
            <person name="Murphy C."/>
            <person name="Neiman D."/>
            <person name="Pearson M."/>
            <person name="Priest M."/>
            <person name="Roberts A."/>
            <person name="Saif S."/>
            <person name="Shea T."/>
            <person name="Shenoy N."/>
            <person name="Sisk P."/>
            <person name="Stolte C."/>
            <person name="Sykes S."/>
            <person name="Wortman J."/>
            <person name="Nusbaum C."/>
            <person name="Birren B."/>
        </authorList>
    </citation>
    <scope>NUCLEOTIDE SEQUENCE [LARGE SCALE GENOMIC DNA]</scope>
    <source>
        <strain evidence="11 12">CM5</strain>
    </source>
</reference>
<dbReference type="EMBL" id="AFZE01000006">
    <property type="protein sequence ID" value="EHL16053.1"/>
    <property type="molecule type" value="Genomic_DNA"/>
</dbReference>
<evidence type="ECO:0000313" key="11">
    <source>
        <dbReference type="EMBL" id="EHL20048.1"/>
    </source>
</evidence>
<dbReference type="Gene3D" id="6.10.250.2860">
    <property type="match status" value="1"/>
</dbReference>